<dbReference type="InterPro" id="IPR036865">
    <property type="entry name" value="CRAL-TRIO_dom_sf"/>
</dbReference>
<dbReference type="PANTHER" id="PTHR47104:SF1">
    <property type="entry name" value="SEC14P-LIKE PHOSPHATIDYLINOSITOL TRANSFER FAMILY PROTEIN"/>
    <property type="match status" value="1"/>
</dbReference>
<evidence type="ECO:0000256" key="1">
    <source>
        <dbReference type="SAM" id="MobiDB-lite"/>
    </source>
</evidence>
<dbReference type="Pfam" id="PF00650">
    <property type="entry name" value="CRAL_TRIO"/>
    <property type="match status" value="1"/>
</dbReference>
<evidence type="ECO:0000259" key="2">
    <source>
        <dbReference type="Pfam" id="PF00650"/>
    </source>
</evidence>
<feature type="region of interest" description="Disordered" evidence="1">
    <location>
        <begin position="322"/>
        <end position="366"/>
    </location>
</feature>
<dbReference type="SUPFAM" id="SSF52087">
    <property type="entry name" value="CRAL/TRIO domain"/>
    <property type="match status" value="1"/>
</dbReference>
<dbReference type="PANTHER" id="PTHR47104">
    <property type="entry name" value="SEC14P-LIKE PHOSPHATIDYLINOSITOL TRANSFER FAMILY PROTEIN"/>
    <property type="match status" value="1"/>
</dbReference>
<dbReference type="Gene3D" id="3.40.525.10">
    <property type="entry name" value="CRAL-TRIO lipid binding domain"/>
    <property type="match status" value="1"/>
</dbReference>
<name>A0A6V7Q2W3_ANACO</name>
<protein>
    <recommendedName>
        <fullName evidence="2">CRAL-TRIO domain-containing protein</fullName>
    </recommendedName>
</protein>
<sequence length="457" mass="51408">MRIVGMEKKEPKDRERINAVLKILMKQAPLTMKQEKFCNDGCVERFLKARGHNVKKAAKHLRGVLSWRDSIGTAEHLIADEFSAELADGVAHVAGHDDEARPVMVFRIKQDYPKIYSQKSFVRLLVFTLEVAVSSMSRFVDQFVLLFDASKLKIYLSNILPIVGLYFLELVYWHLEDHRRLLPRSPLPSFRHRSSPVFSLLWKGVRPFVELASVTAVVSSVDYLEDSTSTLGTAAGGVESCSFIGSHPRTASLRLESSALTTKPSVGSTSNRFSFTVSRFDSLKPWYLSTSTSTSTSATSNRIASPSLVGASPLSARSFSFASPAARSGSTPRTPCPSSSMSSRKQQQQQQTARQQPRTPLPSFLQSPAMLFNAKSRAGVRDREREGERERDAFLPFLRFYRKPYDEKLYRAKMRPPLGGLISIVSNSHTLKRPQQQQQQQQRQHGGTALLHHYQRF</sequence>
<dbReference type="CDD" id="cd00170">
    <property type="entry name" value="SEC14"/>
    <property type="match status" value="1"/>
</dbReference>
<organism evidence="3">
    <name type="scientific">Ananas comosus var. bracteatus</name>
    <name type="common">red pineapple</name>
    <dbReference type="NCBI Taxonomy" id="296719"/>
    <lineage>
        <taxon>Eukaryota</taxon>
        <taxon>Viridiplantae</taxon>
        <taxon>Streptophyta</taxon>
        <taxon>Embryophyta</taxon>
        <taxon>Tracheophyta</taxon>
        <taxon>Spermatophyta</taxon>
        <taxon>Magnoliopsida</taxon>
        <taxon>Liliopsida</taxon>
        <taxon>Poales</taxon>
        <taxon>Bromeliaceae</taxon>
        <taxon>Bromelioideae</taxon>
        <taxon>Ananas</taxon>
    </lineage>
</organism>
<dbReference type="AlphaFoldDB" id="A0A6V7Q2W3"/>
<proteinExistence type="predicted"/>
<gene>
    <name evidence="3" type="ORF">CB5_LOCUS20735</name>
</gene>
<accession>A0A6V7Q2W3</accession>
<dbReference type="InterPro" id="IPR001251">
    <property type="entry name" value="CRAL-TRIO_dom"/>
</dbReference>
<evidence type="ECO:0000313" key="3">
    <source>
        <dbReference type="EMBL" id="CAD1837524.1"/>
    </source>
</evidence>
<reference evidence="3" key="1">
    <citation type="submission" date="2020-07" db="EMBL/GenBank/DDBJ databases">
        <authorList>
            <person name="Lin J."/>
        </authorList>
    </citation>
    <scope>NUCLEOTIDE SEQUENCE</scope>
</reference>
<feature type="domain" description="CRAL-TRIO" evidence="2">
    <location>
        <begin position="89"/>
        <end position="158"/>
    </location>
</feature>
<dbReference type="InterPro" id="IPR036273">
    <property type="entry name" value="CRAL/TRIO_N_dom_sf"/>
</dbReference>
<dbReference type="SUPFAM" id="SSF46938">
    <property type="entry name" value="CRAL/TRIO N-terminal domain"/>
    <property type="match status" value="1"/>
</dbReference>
<feature type="compositionally biased region" description="Low complexity" evidence="1">
    <location>
        <begin position="322"/>
        <end position="358"/>
    </location>
</feature>
<dbReference type="EMBL" id="LR862132">
    <property type="protein sequence ID" value="CAD1837524.1"/>
    <property type="molecule type" value="Genomic_DNA"/>
</dbReference>